<comment type="caution">
    <text evidence="2">The sequence shown here is derived from an EMBL/GenBank/DDBJ whole genome shotgun (WGS) entry which is preliminary data.</text>
</comment>
<feature type="transmembrane region" description="Helical" evidence="1">
    <location>
        <begin position="129"/>
        <end position="153"/>
    </location>
</feature>
<keyword evidence="1" id="KW-1133">Transmembrane helix</keyword>
<keyword evidence="1" id="KW-0812">Transmembrane</keyword>
<accession>A0AAW6DF70</accession>
<organism evidence="2 3">
    <name type="scientific">Mediterraneibacter gnavus</name>
    <name type="common">Ruminococcus gnavus</name>
    <dbReference type="NCBI Taxonomy" id="33038"/>
    <lineage>
        <taxon>Bacteria</taxon>
        <taxon>Bacillati</taxon>
        <taxon>Bacillota</taxon>
        <taxon>Clostridia</taxon>
        <taxon>Lachnospirales</taxon>
        <taxon>Lachnospiraceae</taxon>
        <taxon>Mediterraneibacter</taxon>
    </lineage>
</organism>
<sequence>MSWNGYQPVKLDWMKEYYETERIYKQNRTRVCILFGVGVLLNLGLWIWHAKADGYHPVLEQLQLISPTWKNQFFMYLEEWKRSDIGMRMLGSVILLGMVVGRIYRILCQIGFFFGIWWVWKWFWQKSRLICMLSILFCFLTIWFYLGAAYVIAGPVMLCEFMKLHTQKVRWDVHKKAIQACENEN</sequence>
<evidence type="ECO:0000256" key="1">
    <source>
        <dbReference type="SAM" id="Phobius"/>
    </source>
</evidence>
<name>A0AAW6DF70_MEDGN</name>
<protein>
    <submittedName>
        <fullName evidence="2">Uncharacterized protein</fullName>
    </submittedName>
</protein>
<proteinExistence type="predicted"/>
<evidence type="ECO:0000313" key="2">
    <source>
        <dbReference type="EMBL" id="MDB8687585.1"/>
    </source>
</evidence>
<feature type="transmembrane region" description="Helical" evidence="1">
    <location>
        <begin position="89"/>
        <end position="117"/>
    </location>
</feature>
<keyword evidence="1" id="KW-0472">Membrane</keyword>
<reference evidence="2" key="1">
    <citation type="submission" date="2023-01" db="EMBL/GenBank/DDBJ databases">
        <title>Human gut microbiome strain richness.</title>
        <authorList>
            <person name="Chen-Liaw A."/>
        </authorList>
    </citation>
    <scope>NUCLEOTIDE SEQUENCE</scope>
    <source>
        <strain evidence="2">RTP21484st1_H11_RTP21484_190118</strain>
    </source>
</reference>
<feature type="transmembrane region" description="Helical" evidence="1">
    <location>
        <begin position="31"/>
        <end position="49"/>
    </location>
</feature>
<dbReference type="Proteomes" id="UP001212160">
    <property type="component" value="Unassembled WGS sequence"/>
</dbReference>
<dbReference type="EMBL" id="JAQMLA010000042">
    <property type="protein sequence ID" value="MDB8687585.1"/>
    <property type="molecule type" value="Genomic_DNA"/>
</dbReference>
<evidence type="ECO:0000313" key="3">
    <source>
        <dbReference type="Proteomes" id="UP001212160"/>
    </source>
</evidence>
<gene>
    <name evidence="2" type="ORF">PNW85_13060</name>
</gene>
<dbReference type="AlphaFoldDB" id="A0AAW6DF70"/>
<dbReference type="RefSeq" id="WP_272108009.1">
    <property type="nucleotide sequence ID" value="NZ_DAWDPA010000038.1"/>
</dbReference>